<evidence type="ECO:0000313" key="4">
    <source>
        <dbReference type="Proteomes" id="UP000520770"/>
    </source>
</evidence>
<dbReference type="EMBL" id="JACIHM010000001">
    <property type="protein sequence ID" value="MBB4445229.1"/>
    <property type="molecule type" value="Genomic_DNA"/>
</dbReference>
<evidence type="ECO:0000313" key="6">
    <source>
        <dbReference type="Proteomes" id="UP000576087"/>
    </source>
</evidence>
<dbReference type="Proteomes" id="UP000520770">
    <property type="component" value="Unassembled WGS sequence"/>
</dbReference>
<evidence type="ECO:0000313" key="3">
    <source>
        <dbReference type="EMBL" id="MBB4445229.1"/>
    </source>
</evidence>
<dbReference type="Proteomes" id="UP000576087">
    <property type="component" value="Unassembled WGS sequence"/>
</dbReference>
<accession>A0A7W6UVP2</accession>
<dbReference type="EMBL" id="JACIGW010000001">
    <property type="protein sequence ID" value="MBB4347065.1"/>
    <property type="molecule type" value="Genomic_DNA"/>
</dbReference>
<sequence length="78" mass="8713">MANGLLTGFLRLKDRSESLAVVFFGIRAGATNHVDEEALSEHDLRDLGMLDGRVSPSTVDRYGRSRAWDMIERVPHSL</sequence>
<dbReference type="AlphaFoldDB" id="A0A7W6UVP2"/>
<name>A0A7W6UVP2_9HYPH</name>
<proteinExistence type="predicted"/>
<evidence type="ECO:0000313" key="5">
    <source>
        <dbReference type="Proteomes" id="UP000524535"/>
    </source>
</evidence>
<dbReference type="EMBL" id="JACIGY010000001">
    <property type="protein sequence ID" value="MBB4410541.1"/>
    <property type="molecule type" value="Genomic_DNA"/>
</dbReference>
<protein>
    <submittedName>
        <fullName evidence="3">Uncharacterized protein</fullName>
    </submittedName>
</protein>
<keyword evidence="5" id="KW-1185">Reference proteome</keyword>
<gene>
    <name evidence="2" type="ORF">GGE31_001012</name>
    <name evidence="1" type="ORF">GGE33_000773</name>
    <name evidence="3" type="ORF">GGE35_001011</name>
</gene>
<evidence type="ECO:0000313" key="2">
    <source>
        <dbReference type="EMBL" id="MBB4410541.1"/>
    </source>
</evidence>
<organism evidence="3 6">
    <name type="scientific">Aliirhizobium cellulosilyticum</name>
    <dbReference type="NCBI Taxonomy" id="393664"/>
    <lineage>
        <taxon>Bacteria</taxon>
        <taxon>Pseudomonadati</taxon>
        <taxon>Pseudomonadota</taxon>
        <taxon>Alphaproteobacteria</taxon>
        <taxon>Hyphomicrobiales</taxon>
        <taxon>Rhizobiaceae</taxon>
        <taxon>Aliirhizobium</taxon>
    </lineage>
</organism>
<dbReference type="Proteomes" id="UP000524535">
    <property type="component" value="Unassembled WGS sequence"/>
</dbReference>
<dbReference type="RefSeq" id="WP_183821301.1">
    <property type="nucleotide sequence ID" value="NZ_JACIGW010000001.1"/>
</dbReference>
<evidence type="ECO:0000313" key="1">
    <source>
        <dbReference type="EMBL" id="MBB4347065.1"/>
    </source>
</evidence>
<reference evidence="4 5" key="1">
    <citation type="submission" date="2020-08" db="EMBL/GenBank/DDBJ databases">
        <title>Genomic Encyclopedia of Type Strains, Phase IV (KMG-V): Genome sequencing to study the core and pangenomes of soil and plant-associated prokaryotes.</title>
        <authorList>
            <person name="Whitman W."/>
        </authorList>
    </citation>
    <scope>NUCLEOTIDE SEQUENCE [LARGE SCALE GENOMIC DNA]</scope>
    <source>
        <strain evidence="2 5">SEMIA 444</strain>
        <strain evidence="1 4">SEMIA 448</strain>
        <strain evidence="3 6">SEMIA 452</strain>
    </source>
</reference>
<comment type="caution">
    <text evidence="3">The sequence shown here is derived from an EMBL/GenBank/DDBJ whole genome shotgun (WGS) entry which is preliminary data.</text>
</comment>